<dbReference type="InterPro" id="IPR001962">
    <property type="entry name" value="Asn_synthase"/>
</dbReference>
<dbReference type="Proteomes" id="UP000281498">
    <property type="component" value="Unassembled WGS sequence"/>
</dbReference>
<name>A0A3A9K9R7_9BACI</name>
<dbReference type="PIRSF" id="PIRSF001589">
    <property type="entry name" value="Asn_synthetase_glu-h"/>
    <property type="match status" value="1"/>
</dbReference>
<evidence type="ECO:0000259" key="10">
    <source>
        <dbReference type="PROSITE" id="PS51278"/>
    </source>
</evidence>
<comment type="caution">
    <text evidence="11">The sequence shown here is derived from an EMBL/GenBank/DDBJ whole genome shotgun (WGS) entry which is preliminary data.</text>
</comment>
<keyword evidence="7" id="KW-0315">Glutamine amidotransferase</keyword>
<feature type="binding site" evidence="9">
    <location>
        <position position="100"/>
    </location>
    <ligand>
        <name>L-glutamine</name>
        <dbReference type="ChEBI" id="CHEBI:58359"/>
    </ligand>
</feature>
<dbReference type="InterPro" id="IPR006426">
    <property type="entry name" value="Asn_synth_AEB"/>
</dbReference>
<dbReference type="EMBL" id="PDOE01000007">
    <property type="protein sequence ID" value="RKL66393.1"/>
    <property type="molecule type" value="Genomic_DNA"/>
</dbReference>
<evidence type="ECO:0000313" key="12">
    <source>
        <dbReference type="Proteomes" id="UP000281498"/>
    </source>
</evidence>
<dbReference type="PANTHER" id="PTHR43284">
    <property type="entry name" value="ASPARAGINE SYNTHETASE (GLUTAMINE-HYDROLYZING)"/>
    <property type="match status" value="1"/>
</dbReference>
<dbReference type="InterPro" id="IPR029055">
    <property type="entry name" value="Ntn_hydrolases_N"/>
</dbReference>
<feature type="domain" description="Glutamine amidotransferase type-2" evidence="10">
    <location>
        <begin position="2"/>
        <end position="217"/>
    </location>
</feature>
<protein>
    <recommendedName>
        <fullName evidence="3">asparagine synthase (glutamine-hydrolyzing)</fullName>
        <ecNumber evidence="3">6.3.5.4</ecNumber>
    </recommendedName>
</protein>
<dbReference type="SUPFAM" id="SSF56235">
    <property type="entry name" value="N-terminal nucleophile aminohydrolases (Ntn hydrolases)"/>
    <property type="match status" value="1"/>
</dbReference>
<evidence type="ECO:0000256" key="2">
    <source>
        <dbReference type="ARBA" id="ARBA00005752"/>
    </source>
</evidence>
<dbReference type="OrthoDB" id="9763290at2"/>
<dbReference type="InterPro" id="IPR014729">
    <property type="entry name" value="Rossmann-like_a/b/a_fold"/>
</dbReference>
<organism evidence="11 12">
    <name type="scientific">Salipaludibacillus neizhouensis</name>
    <dbReference type="NCBI Taxonomy" id="885475"/>
    <lineage>
        <taxon>Bacteria</taxon>
        <taxon>Bacillati</taxon>
        <taxon>Bacillota</taxon>
        <taxon>Bacilli</taxon>
        <taxon>Bacillales</taxon>
        <taxon>Bacillaceae</taxon>
    </lineage>
</organism>
<comment type="similarity">
    <text evidence="2">Belongs to the asparagine synthetase family.</text>
</comment>
<evidence type="ECO:0000256" key="5">
    <source>
        <dbReference type="ARBA" id="ARBA00022840"/>
    </source>
</evidence>
<dbReference type="PROSITE" id="PS51278">
    <property type="entry name" value="GATASE_TYPE_2"/>
    <property type="match status" value="1"/>
</dbReference>
<dbReference type="CDD" id="cd00712">
    <property type="entry name" value="AsnB"/>
    <property type="match status" value="1"/>
</dbReference>
<dbReference type="PANTHER" id="PTHR43284:SF1">
    <property type="entry name" value="ASPARAGINE SYNTHETASE"/>
    <property type="match status" value="1"/>
</dbReference>
<dbReference type="EC" id="6.3.5.4" evidence="3"/>
<keyword evidence="6" id="KW-0028">Amino-acid biosynthesis</keyword>
<evidence type="ECO:0000256" key="1">
    <source>
        <dbReference type="ARBA" id="ARBA00005187"/>
    </source>
</evidence>
<comment type="catalytic activity">
    <reaction evidence="8">
        <text>L-aspartate + L-glutamine + ATP + H2O = L-asparagine + L-glutamate + AMP + diphosphate + H(+)</text>
        <dbReference type="Rhea" id="RHEA:12228"/>
        <dbReference type="ChEBI" id="CHEBI:15377"/>
        <dbReference type="ChEBI" id="CHEBI:15378"/>
        <dbReference type="ChEBI" id="CHEBI:29985"/>
        <dbReference type="ChEBI" id="CHEBI:29991"/>
        <dbReference type="ChEBI" id="CHEBI:30616"/>
        <dbReference type="ChEBI" id="CHEBI:33019"/>
        <dbReference type="ChEBI" id="CHEBI:58048"/>
        <dbReference type="ChEBI" id="CHEBI:58359"/>
        <dbReference type="ChEBI" id="CHEBI:456215"/>
        <dbReference type="EC" id="6.3.5.4"/>
    </reaction>
</comment>
<gene>
    <name evidence="11" type="ORF">CR203_16005</name>
</gene>
<dbReference type="InterPro" id="IPR051786">
    <property type="entry name" value="ASN_synthetase/amidase"/>
</dbReference>
<comment type="pathway">
    <text evidence="1">Amino-acid biosynthesis; L-asparagine biosynthesis; L-asparagine from L-aspartate (L-Gln route): step 1/1.</text>
</comment>
<evidence type="ECO:0000256" key="8">
    <source>
        <dbReference type="ARBA" id="ARBA00048741"/>
    </source>
</evidence>
<evidence type="ECO:0000256" key="3">
    <source>
        <dbReference type="ARBA" id="ARBA00012737"/>
    </source>
</evidence>
<dbReference type="Pfam" id="PF13537">
    <property type="entry name" value="GATase_7"/>
    <property type="match status" value="1"/>
</dbReference>
<dbReference type="RefSeq" id="WP_110939177.1">
    <property type="nucleotide sequence ID" value="NZ_KZ614148.1"/>
</dbReference>
<dbReference type="InterPro" id="IPR033738">
    <property type="entry name" value="AsnB_N"/>
</dbReference>
<sequence length="645" mass="75210">MSAIAGILHTNDEPVSQDNIDAIMESLLQFPANDIQIWKKQNIFLGCHAQWITPESVGELLPFYDYERQLAITADAIIDNRSELFNLLQVDREDRKKMTDSQLMLLAYDKWGEESPKYLIGDFAFVLWDEKKQKLFGARDHAGYRTLYYHFNQNKFSFCTTIEPLLSLPYIPKNLNEEWLAEYLAISGNIDTVDAITTPYEKIYQIPPAHSFSIYLDQLKLTRYCSLYPDKKIKLNSNEEYVEAFQEVFQKAVKARLRTHHNVGSQLSGGLDSGAVVGFAAKEMRKENKQLHTFSYIPPRDFIDFTPNHLLADERPFIKSTVHQVGGISDHYLDFEGENSYSEIDTFLEINEMPYKFFENSFWLKGMFEVAEEKGVGILLNGDRGNYTISWGSAFNYFSILMKKLKWVKLYQELNKYSRKIGGSRLRNLPHIACIGYPVLNRFSNNIPWKLPRIINHKFSERTDVFNKLKKSGLGETGWFTTNDIYKERKRLFEDFFPWNTGNSFTCKLSLRHSLWKRDPTNDLRVIRFCLSIPDDQYVQQGLDRALIRRATKDILPDKVRLNQRIHGVQGADWVHRMKPYWGSFVSEVDALTKDDRMLAFLDRDILNTALEKVKKGPRVEYATDTDYKILMRSIIISRFVKNFN</sequence>
<dbReference type="GO" id="GO:0004066">
    <property type="term" value="F:asparagine synthase (glutamine-hydrolyzing) activity"/>
    <property type="evidence" value="ECO:0007669"/>
    <property type="project" value="UniProtKB-EC"/>
</dbReference>
<dbReference type="GO" id="GO:0005524">
    <property type="term" value="F:ATP binding"/>
    <property type="evidence" value="ECO:0007669"/>
    <property type="project" value="UniProtKB-KW"/>
</dbReference>
<dbReference type="SUPFAM" id="SSF52402">
    <property type="entry name" value="Adenine nucleotide alpha hydrolases-like"/>
    <property type="match status" value="1"/>
</dbReference>
<keyword evidence="5 9" id="KW-0067">ATP-binding</keyword>
<accession>A0A3A9K9R7</accession>
<dbReference type="GO" id="GO:0006529">
    <property type="term" value="P:asparagine biosynthetic process"/>
    <property type="evidence" value="ECO:0007669"/>
    <property type="project" value="UniProtKB-KW"/>
</dbReference>
<keyword evidence="4 9" id="KW-0547">Nucleotide-binding</keyword>
<dbReference type="Gene3D" id="3.40.50.620">
    <property type="entry name" value="HUPs"/>
    <property type="match status" value="2"/>
</dbReference>
<dbReference type="Pfam" id="PF00733">
    <property type="entry name" value="Asn_synthase"/>
    <property type="match status" value="1"/>
</dbReference>
<dbReference type="Gene3D" id="3.60.20.10">
    <property type="entry name" value="Glutamine Phosphoribosylpyrophosphate, subunit 1, domain 1"/>
    <property type="match status" value="1"/>
</dbReference>
<keyword evidence="12" id="KW-1185">Reference proteome</keyword>
<dbReference type="AlphaFoldDB" id="A0A3A9K9R7"/>
<evidence type="ECO:0000256" key="7">
    <source>
        <dbReference type="ARBA" id="ARBA00022962"/>
    </source>
</evidence>
<dbReference type="InterPro" id="IPR017932">
    <property type="entry name" value="GATase_2_dom"/>
</dbReference>
<evidence type="ECO:0000313" key="11">
    <source>
        <dbReference type="EMBL" id="RKL66393.1"/>
    </source>
</evidence>
<keyword evidence="6" id="KW-0061">Asparagine biosynthesis</keyword>
<reference evidence="11 12" key="1">
    <citation type="submission" date="2017-10" db="EMBL/GenBank/DDBJ databases">
        <title>Bacillus sp. nov., a halophilic bacterium isolated from a Keqin Lake.</title>
        <authorList>
            <person name="Wang H."/>
        </authorList>
    </citation>
    <scope>NUCLEOTIDE SEQUENCE [LARGE SCALE GENOMIC DNA]</scope>
    <source>
        <strain evidence="11 12">KCTC 13187</strain>
    </source>
</reference>
<proteinExistence type="inferred from homology"/>
<evidence type="ECO:0000256" key="6">
    <source>
        <dbReference type="ARBA" id="ARBA00022888"/>
    </source>
</evidence>
<evidence type="ECO:0000256" key="9">
    <source>
        <dbReference type="PIRSR" id="PIRSR001589-2"/>
    </source>
</evidence>
<evidence type="ECO:0000256" key="4">
    <source>
        <dbReference type="ARBA" id="ARBA00022741"/>
    </source>
</evidence>